<evidence type="ECO:0000313" key="11">
    <source>
        <dbReference type="Proteomes" id="UP000178082"/>
    </source>
</evidence>
<dbReference type="SFLD" id="SFLDS00029">
    <property type="entry name" value="Radical_SAM"/>
    <property type="match status" value="1"/>
</dbReference>
<evidence type="ECO:0000256" key="5">
    <source>
        <dbReference type="ARBA" id="ARBA00022723"/>
    </source>
</evidence>
<dbReference type="PROSITE" id="PS51918">
    <property type="entry name" value="RADICAL_SAM"/>
    <property type="match status" value="1"/>
</dbReference>
<evidence type="ECO:0000256" key="1">
    <source>
        <dbReference type="ARBA" id="ARBA00001966"/>
    </source>
</evidence>
<evidence type="ECO:0008006" key="12">
    <source>
        <dbReference type="Google" id="ProtNLM"/>
    </source>
</evidence>
<dbReference type="Pfam" id="PF04055">
    <property type="entry name" value="Radical_SAM"/>
    <property type="match status" value="1"/>
</dbReference>
<dbReference type="InterPro" id="IPR051198">
    <property type="entry name" value="BchE-like"/>
</dbReference>
<evidence type="ECO:0000256" key="7">
    <source>
        <dbReference type="ARBA" id="ARBA00023014"/>
    </source>
</evidence>
<dbReference type="SUPFAM" id="SSF102114">
    <property type="entry name" value="Radical SAM enzymes"/>
    <property type="match status" value="1"/>
</dbReference>
<evidence type="ECO:0000256" key="2">
    <source>
        <dbReference type="ARBA" id="ARBA00022603"/>
    </source>
</evidence>
<dbReference type="Gene3D" id="3.80.30.20">
    <property type="entry name" value="tm_1862 like domain"/>
    <property type="match status" value="1"/>
</dbReference>
<dbReference type="GO" id="GO:0046872">
    <property type="term" value="F:metal ion binding"/>
    <property type="evidence" value="ECO:0007669"/>
    <property type="project" value="UniProtKB-KW"/>
</dbReference>
<keyword evidence="4" id="KW-0949">S-adenosyl-L-methionine</keyword>
<evidence type="ECO:0000256" key="6">
    <source>
        <dbReference type="ARBA" id="ARBA00023004"/>
    </source>
</evidence>
<dbReference type="SFLD" id="SFLDG01082">
    <property type="entry name" value="B12-binding_domain_containing"/>
    <property type="match status" value="1"/>
</dbReference>
<protein>
    <recommendedName>
        <fullName evidence="12">B12-binding domain-containing radical SAM protein</fullName>
    </recommendedName>
</protein>
<proteinExistence type="predicted"/>
<dbReference type="STRING" id="1817883.A3G31_02320"/>
<dbReference type="InterPro" id="IPR007197">
    <property type="entry name" value="rSAM"/>
</dbReference>
<dbReference type="Pfam" id="PF02310">
    <property type="entry name" value="B12-binding"/>
    <property type="match status" value="1"/>
</dbReference>
<dbReference type="GO" id="GO:0051539">
    <property type="term" value="F:4 iron, 4 sulfur cluster binding"/>
    <property type="evidence" value="ECO:0007669"/>
    <property type="project" value="UniProtKB-KW"/>
</dbReference>
<reference evidence="10 11" key="1">
    <citation type="journal article" date="2016" name="Nat. Commun.">
        <title>Thousands of microbial genomes shed light on interconnected biogeochemical processes in an aquifer system.</title>
        <authorList>
            <person name="Anantharaman K."/>
            <person name="Brown C.T."/>
            <person name="Hug L.A."/>
            <person name="Sharon I."/>
            <person name="Castelle C.J."/>
            <person name="Probst A.J."/>
            <person name="Thomas B.C."/>
            <person name="Singh A."/>
            <person name="Wilkins M.J."/>
            <person name="Karaoz U."/>
            <person name="Brodie E.L."/>
            <person name="Williams K.H."/>
            <person name="Hubbard S.S."/>
            <person name="Banfield J.F."/>
        </authorList>
    </citation>
    <scope>NUCLEOTIDE SEQUENCE [LARGE SCALE GENOMIC DNA]</scope>
</reference>
<dbReference type="Gene3D" id="3.40.50.280">
    <property type="entry name" value="Cobalamin-binding domain"/>
    <property type="match status" value="1"/>
</dbReference>
<dbReference type="AlphaFoldDB" id="A0A1F7SMC9"/>
<dbReference type="SUPFAM" id="SSF52242">
    <property type="entry name" value="Cobalamin (vitamin B12)-binding domain"/>
    <property type="match status" value="1"/>
</dbReference>
<evidence type="ECO:0000259" key="8">
    <source>
        <dbReference type="PROSITE" id="PS51332"/>
    </source>
</evidence>
<keyword evidence="5" id="KW-0479">Metal-binding</keyword>
<comment type="caution">
    <text evidence="10">The sequence shown here is derived from an EMBL/GenBank/DDBJ whole genome shotgun (WGS) entry which is preliminary data.</text>
</comment>
<organism evidence="10 11">
    <name type="scientific">Candidatus Schekmanbacteria bacterium RIFCSPLOWO2_12_FULL_38_15</name>
    <dbReference type="NCBI Taxonomy" id="1817883"/>
    <lineage>
        <taxon>Bacteria</taxon>
        <taxon>Candidatus Schekmaniibacteriota</taxon>
    </lineage>
</organism>
<dbReference type="SFLD" id="SFLDG01123">
    <property type="entry name" value="methyltransferase_(Class_B)"/>
    <property type="match status" value="1"/>
</dbReference>
<dbReference type="GO" id="GO:0031419">
    <property type="term" value="F:cobalamin binding"/>
    <property type="evidence" value="ECO:0007669"/>
    <property type="project" value="InterPro"/>
</dbReference>
<dbReference type="InterPro" id="IPR006158">
    <property type="entry name" value="Cobalamin-bd"/>
</dbReference>
<gene>
    <name evidence="10" type="ORF">A3G31_02320</name>
</gene>
<evidence type="ECO:0000256" key="3">
    <source>
        <dbReference type="ARBA" id="ARBA00022679"/>
    </source>
</evidence>
<evidence type="ECO:0000313" key="10">
    <source>
        <dbReference type="EMBL" id="OGL54935.1"/>
    </source>
</evidence>
<evidence type="ECO:0000259" key="9">
    <source>
        <dbReference type="PROSITE" id="PS51918"/>
    </source>
</evidence>
<evidence type="ECO:0000256" key="4">
    <source>
        <dbReference type="ARBA" id="ARBA00022691"/>
    </source>
</evidence>
<dbReference type="InterPro" id="IPR023404">
    <property type="entry name" value="rSAM_horseshoe"/>
</dbReference>
<keyword evidence="6" id="KW-0408">Iron</keyword>
<keyword evidence="2" id="KW-0489">Methyltransferase</keyword>
<feature type="domain" description="Radical SAM core" evidence="9">
    <location>
        <begin position="169"/>
        <end position="413"/>
    </location>
</feature>
<dbReference type="Proteomes" id="UP000178082">
    <property type="component" value="Unassembled WGS sequence"/>
</dbReference>
<dbReference type="EMBL" id="MGDI01000005">
    <property type="protein sequence ID" value="OGL54935.1"/>
    <property type="molecule type" value="Genomic_DNA"/>
</dbReference>
<keyword evidence="7" id="KW-0411">Iron-sulfur</keyword>
<dbReference type="SMART" id="SM00729">
    <property type="entry name" value="Elp3"/>
    <property type="match status" value="1"/>
</dbReference>
<keyword evidence="3" id="KW-0808">Transferase</keyword>
<dbReference type="CDD" id="cd02068">
    <property type="entry name" value="radical_SAM_B12_BD"/>
    <property type="match status" value="1"/>
</dbReference>
<dbReference type="GO" id="GO:0003824">
    <property type="term" value="F:catalytic activity"/>
    <property type="evidence" value="ECO:0007669"/>
    <property type="project" value="InterPro"/>
</dbReference>
<sequence length="476" mass="55071">MVKVAFIQNIAYEYLGLMYLSSILKERGHEVEVFIGNGNKKMLEQVIEYNPSVVGFSCSTGLHKWSLSFAKEIKKSVNAFILFGGPHPTFFPEIINEPEIDGVCIGEGEFSLLELSANLSDGKDVSAIKNFWFKSPDGKIIKNEPRPLIEDLDRQPFPDRDLYYSKYPFLNKSQKAFITARGCPFNCSFCYNHSLKKIYAGKGKYVRRRSVGNVITEIKEVSSKYILKTVYIMDDTFTFDKDWIREFFSEYKKEINLPLICLIRADMFDEDIAKWLKAANCIRVFFGIESGDEGLRNNLLSKGVTDEEIMITAELLKKYKIPFRTYNMMGLPGETLEQAFKTIDINTRIKTDYPWCSIFQPYPKTVLGEFAITMGYFDKNIDLSESSFFKKSFLKSESSRELENLQKLFFWAVKFSSLKVFIKKIIKFPSNFIFDILFLISYGYCYFKSENVSIKELIVIGVNNIKRFFFSSSKHV</sequence>
<dbReference type="PROSITE" id="PS51332">
    <property type="entry name" value="B12_BINDING"/>
    <property type="match status" value="1"/>
</dbReference>
<dbReference type="InterPro" id="IPR058240">
    <property type="entry name" value="rSAM_sf"/>
</dbReference>
<dbReference type="CDD" id="cd01335">
    <property type="entry name" value="Radical_SAM"/>
    <property type="match status" value="1"/>
</dbReference>
<name>A0A1F7SMC9_9BACT</name>
<feature type="domain" description="B12-binding" evidence="8">
    <location>
        <begin position="1"/>
        <end position="126"/>
    </location>
</feature>
<comment type="cofactor">
    <cofactor evidence="1">
        <name>[4Fe-4S] cluster</name>
        <dbReference type="ChEBI" id="CHEBI:49883"/>
    </cofactor>
</comment>
<dbReference type="PANTHER" id="PTHR43409">
    <property type="entry name" value="ANAEROBIC MAGNESIUM-PROTOPORPHYRIN IX MONOMETHYL ESTER CYCLASE-RELATED"/>
    <property type="match status" value="1"/>
</dbReference>
<dbReference type="InterPro" id="IPR036724">
    <property type="entry name" value="Cobalamin-bd_sf"/>
</dbReference>
<dbReference type="InterPro" id="IPR006638">
    <property type="entry name" value="Elp3/MiaA/NifB-like_rSAM"/>
</dbReference>
<accession>A0A1F7SMC9</accession>
<dbReference type="PANTHER" id="PTHR43409:SF7">
    <property type="entry name" value="BLL1977 PROTEIN"/>
    <property type="match status" value="1"/>
</dbReference>
<dbReference type="InterPro" id="IPR034466">
    <property type="entry name" value="Methyltransferase_Class_B"/>
</dbReference>